<proteinExistence type="predicted"/>
<keyword evidence="2" id="KW-0812">Transmembrane</keyword>
<evidence type="ECO:0000256" key="1">
    <source>
        <dbReference type="SAM" id="MobiDB-lite"/>
    </source>
</evidence>
<feature type="transmembrane region" description="Helical" evidence="2">
    <location>
        <begin position="62"/>
        <end position="82"/>
    </location>
</feature>
<feature type="compositionally biased region" description="Polar residues" evidence="1">
    <location>
        <begin position="215"/>
        <end position="226"/>
    </location>
</feature>
<keyword evidence="4" id="KW-1185">Reference proteome</keyword>
<feature type="region of interest" description="Disordered" evidence="1">
    <location>
        <begin position="207"/>
        <end position="231"/>
    </location>
</feature>
<dbReference type="Proteomes" id="UP000219452">
    <property type="component" value="Unassembled WGS sequence"/>
</dbReference>
<keyword evidence="2" id="KW-1133">Transmembrane helix</keyword>
<feature type="transmembrane region" description="Helical" evidence="2">
    <location>
        <begin position="102"/>
        <end position="122"/>
    </location>
</feature>
<feature type="transmembrane region" description="Helical" evidence="2">
    <location>
        <begin position="7"/>
        <end position="29"/>
    </location>
</feature>
<dbReference type="EMBL" id="OCNH01000001">
    <property type="protein sequence ID" value="SOD81034.1"/>
    <property type="molecule type" value="Genomic_DNA"/>
</dbReference>
<dbReference type="AlphaFoldDB" id="A0A286FDY2"/>
<reference evidence="4" key="1">
    <citation type="submission" date="2017-09" db="EMBL/GenBank/DDBJ databases">
        <authorList>
            <person name="Varghese N."/>
            <person name="Submissions S."/>
        </authorList>
    </citation>
    <scope>NUCLEOTIDE SEQUENCE [LARGE SCALE GENOMIC DNA]</scope>
    <source>
        <strain evidence="4">DSM 29961</strain>
    </source>
</reference>
<accession>A0A286FDY2</accession>
<name>A0A286FDY2_9BACT</name>
<evidence type="ECO:0000313" key="3">
    <source>
        <dbReference type="EMBL" id="SOD81034.1"/>
    </source>
</evidence>
<sequence>MDTQARIKVITFAVLILASIVLWGTMMIATHRKASWHNGLLVCMLTTGIAAFGIFSEQMQRYSLLVTGIGMLVMFLVVFFTYQKDQPLSGEAIRYSRTVLRWMGMLTGGGALLTMGATWFVMHQADQKELIESNQDVALAVRGLSRQVYGLDYRVANLESSQAEDRAFKVQILTELGYSRQNQTALLKGRNKNALVPQRVTLPHIQPLSPRQPAKLQQSQPAQTLPDTIRQGKPKKGVFNWLKGLISVRDTSAYPDSTYMVQVQNFSHSYEQK</sequence>
<feature type="transmembrane region" description="Helical" evidence="2">
    <location>
        <begin position="35"/>
        <end position="55"/>
    </location>
</feature>
<dbReference type="RefSeq" id="WP_097125269.1">
    <property type="nucleotide sequence ID" value="NZ_OCNH01000001.1"/>
</dbReference>
<evidence type="ECO:0000256" key="2">
    <source>
        <dbReference type="SAM" id="Phobius"/>
    </source>
</evidence>
<keyword evidence="2" id="KW-0472">Membrane</keyword>
<gene>
    <name evidence="3" type="ORF">SAMN06269250_1652</name>
</gene>
<protein>
    <submittedName>
        <fullName evidence="3">Uncharacterized protein</fullName>
    </submittedName>
</protein>
<evidence type="ECO:0000313" key="4">
    <source>
        <dbReference type="Proteomes" id="UP000219452"/>
    </source>
</evidence>
<organism evidence="3 4">
    <name type="scientific">Spirosoma fluviale</name>
    <dbReference type="NCBI Taxonomy" id="1597977"/>
    <lineage>
        <taxon>Bacteria</taxon>
        <taxon>Pseudomonadati</taxon>
        <taxon>Bacteroidota</taxon>
        <taxon>Cytophagia</taxon>
        <taxon>Cytophagales</taxon>
        <taxon>Cytophagaceae</taxon>
        <taxon>Spirosoma</taxon>
    </lineage>
</organism>